<proteinExistence type="inferred from homology"/>
<dbReference type="GO" id="GO:0016987">
    <property type="term" value="F:sigma factor activity"/>
    <property type="evidence" value="ECO:0007669"/>
    <property type="project" value="UniProtKB-KW"/>
</dbReference>
<dbReference type="OrthoDB" id="9180690at2"/>
<dbReference type="Proteomes" id="UP000242501">
    <property type="component" value="Unassembled WGS sequence"/>
</dbReference>
<dbReference type="RefSeq" id="WP_092749360.1">
    <property type="nucleotide sequence ID" value="NZ_FMYL01000010.1"/>
</dbReference>
<dbReference type="InterPro" id="IPR039425">
    <property type="entry name" value="RNA_pol_sigma-70-like"/>
</dbReference>
<protein>
    <submittedName>
        <fullName evidence="7">RNA polymerase sigma-70 factor, ECF subfamily</fullName>
    </submittedName>
</protein>
<dbReference type="InterPro" id="IPR013325">
    <property type="entry name" value="RNA_pol_sigma_r2"/>
</dbReference>
<feature type="domain" description="RNA polymerase sigma factor 70 region 4 type 2" evidence="6">
    <location>
        <begin position="112"/>
        <end position="156"/>
    </location>
</feature>
<dbReference type="SUPFAM" id="SSF88659">
    <property type="entry name" value="Sigma3 and sigma4 domains of RNA polymerase sigma factors"/>
    <property type="match status" value="1"/>
</dbReference>
<evidence type="ECO:0000313" key="8">
    <source>
        <dbReference type="Proteomes" id="UP000242501"/>
    </source>
</evidence>
<organism evidence="7 8">
    <name type="scientific">Acinetobacter boissieri</name>
    <dbReference type="NCBI Taxonomy" id="1219383"/>
    <lineage>
        <taxon>Bacteria</taxon>
        <taxon>Pseudomonadati</taxon>
        <taxon>Pseudomonadota</taxon>
        <taxon>Gammaproteobacteria</taxon>
        <taxon>Moraxellales</taxon>
        <taxon>Moraxellaceae</taxon>
        <taxon>Acinetobacter</taxon>
    </lineage>
</organism>
<dbReference type="Pfam" id="PF08281">
    <property type="entry name" value="Sigma70_r4_2"/>
    <property type="match status" value="1"/>
</dbReference>
<keyword evidence="3" id="KW-0731">Sigma factor</keyword>
<gene>
    <name evidence="7" type="ORF">SAMN05421733_11017</name>
</gene>
<name>A0A1G6J4W9_9GAMM</name>
<evidence type="ECO:0000259" key="6">
    <source>
        <dbReference type="Pfam" id="PF08281"/>
    </source>
</evidence>
<dbReference type="Gene3D" id="1.10.10.10">
    <property type="entry name" value="Winged helix-like DNA-binding domain superfamily/Winged helix DNA-binding domain"/>
    <property type="match status" value="1"/>
</dbReference>
<dbReference type="STRING" id="1219383.SAMN05421733_11017"/>
<evidence type="ECO:0000256" key="2">
    <source>
        <dbReference type="ARBA" id="ARBA00023015"/>
    </source>
</evidence>
<accession>A0A1G6J4W9</accession>
<keyword evidence="2" id="KW-0805">Transcription regulation</keyword>
<dbReference type="Gene3D" id="1.10.1740.10">
    <property type="match status" value="1"/>
</dbReference>
<dbReference type="EMBL" id="FMYL01000010">
    <property type="protein sequence ID" value="SDC13780.1"/>
    <property type="molecule type" value="Genomic_DNA"/>
</dbReference>
<dbReference type="PANTHER" id="PTHR43133">
    <property type="entry name" value="RNA POLYMERASE ECF-TYPE SIGMA FACTO"/>
    <property type="match status" value="1"/>
</dbReference>
<reference evidence="8" key="1">
    <citation type="submission" date="2016-09" db="EMBL/GenBank/DDBJ databases">
        <authorList>
            <person name="Varghese N."/>
            <person name="Submissions S."/>
        </authorList>
    </citation>
    <scope>NUCLEOTIDE SEQUENCE [LARGE SCALE GENOMIC DNA]</scope>
    <source>
        <strain evidence="8">ANC 4422</strain>
    </source>
</reference>
<keyword evidence="4" id="KW-0804">Transcription</keyword>
<comment type="similarity">
    <text evidence="1">Belongs to the sigma-70 factor family. ECF subfamily.</text>
</comment>
<dbReference type="GO" id="GO:0006352">
    <property type="term" value="P:DNA-templated transcription initiation"/>
    <property type="evidence" value="ECO:0007669"/>
    <property type="project" value="InterPro"/>
</dbReference>
<evidence type="ECO:0000256" key="3">
    <source>
        <dbReference type="ARBA" id="ARBA00023082"/>
    </source>
</evidence>
<dbReference type="InterPro" id="IPR013249">
    <property type="entry name" value="RNA_pol_sigma70_r4_t2"/>
</dbReference>
<dbReference type="InterPro" id="IPR007627">
    <property type="entry name" value="RNA_pol_sigma70_r2"/>
</dbReference>
<dbReference type="SUPFAM" id="SSF88946">
    <property type="entry name" value="Sigma2 domain of RNA polymerase sigma factors"/>
    <property type="match status" value="1"/>
</dbReference>
<dbReference type="InterPro" id="IPR014284">
    <property type="entry name" value="RNA_pol_sigma-70_dom"/>
</dbReference>
<dbReference type="GO" id="GO:0003677">
    <property type="term" value="F:DNA binding"/>
    <property type="evidence" value="ECO:0007669"/>
    <property type="project" value="InterPro"/>
</dbReference>
<dbReference type="InterPro" id="IPR036388">
    <property type="entry name" value="WH-like_DNA-bd_sf"/>
</dbReference>
<evidence type="ECO:0000256" key="4">
    <source>
        <dbReference type="ARBA" id="ARBA00023163"/>
    </source>
</evidence>
<feature type="domain" description="RNA polymerase sigma-70 region 2" evidence="5">
    <location>
        <begin position="13"/>
        <end position="79"/>
    </location>
</feature>
<evidence type="ECO:0000313" key="7">
    <source>
        <dbReference type="EMBL" id="SDC13780.1"/>
    </source>
</evidence>
<evidence type="ECO:0000259" key="5">
    <source>
        <dbReference type="Pfam" id="PF04542"/>
    </source>
</evidence>
<dbReference type="InterPro" id="IPR013324">
    <property type="entry name" value="RNA_pol_sigma_r3/r4-like"/>
</dbReference>
<sequence length="170" mass="20029">MEKCTHLDSFHQFYHQHYGWLYQWLSKYFTCSSQIDDIIQDTFYKIILRPELMTEIKDARPFLAKTAKNMIIDRARRTKIEKNYICTLDHEHYEGCATTPLEHVISMELATQITLAIDNLEDRPKQVITMYYLQGISQVNIAKKLSLSTKTIQADLIKAISYCKHHIQNI</sequence>
<dbReference type="AlphaFoldDB" id="A0A1G6J4W9"/>
<dbReference type="Pfam" id="PF04542">
    <property type="entry name" value="Sigma70_r2"/>
    <property type="match status" value="1"/>
</dbReference>
<evidence type="ECO:0000256" key="1">
    <source>
        <dbReference type="ARBA" id="ARBA00010641"/>
    </source>
</evidence>
<keyword evidence="8" id="KW-1185">Reference proteome</keyword>
<dbReference type="PANTHER" id="PTHR43133:SF63">
    <property type="entry name" value="RNA POLYMERASE SIGMA FACTOR FECI-RELATED"/>
    <property type="match status" value="1"/>
</dbReference>
<dbReference type="NCBIfam" id="TIGR02937">
    <property type="entry name" value="sigma70-ECF"/>
    <property type="match status" value="1"/>
</dbReference>